<protein>
    <recommendedName>
        <fullName evidence="3">Transposase and inactivated derivatives</fullName>
    </recommendedName>
</protein>
<sequence>MKRHGYSNKDVQRFLFEKKGIKVSITTLNRFIKQHKETQPIQREPTQPPMLIVPLVLVPRSRIMFISPKITIEWTKSPTKFVDKF</sequence>
<comment type="caution">
    <text evidence="1">The sequence shown here is derived from an EMBL/GenBank/DDBJ whole genome shotgun (WGS) entry which is preliminary data.</text>
</comment>
<organism evidence="1 2">
    <name type="scientific">Kingella bonacorsii</name>
    <dbReference type="NCBI Taxonomy" id="2796361"/>
    <lineage>
        <taxon>Bacteria</taxon>
        <taxon>Pseudomonadati</taxon>
        <taxon>Pseudomonadota</taxon>
        <taxon>Betaproteobacteria</taxon>
        <taxon>Neisseriales</taxon>
        <taxon>Neisseriaceae</taxon>
        <taxon>Kingella</taxon>
    </lineage>
</organism>
<accession>A0ABS1BRN0</accession>
<evidence type="ECO:0000313" key="2">
    <source>
        <dbReference type="Proteomes" id="UP000614058"/>
    </source>
</evidence>
<dbReference type="EMBL" id="JAEHNZ010000002">
    <property type="protein sequence ID" value="MBK0395918.1"/>
    <property type="molecule type" value="Genomic_DNA"/>
</dbReference>
<reference evidence="1 2" key="1">
    <citation type="journal article" date="2021" name="Pathogens">
        <title>Isolation and Characterization of Kingella bonacorsii sp. nov., A Novel Kingella Species Detected in a Stable Periodontitis Subject.</title>
        <authorList>
            <person name="Antezack A."/>
            <person name="Boxberger M."/>
            <person name="Rolland C."/>
            <person name="Monnet-Corti V."/>
            <person name="La Scola B."/>
        </authorList>
    </citation>
    <scope>NUCLEOTIDE SEQUENCE [LARGE SCALE GENOMIC DNA]</scope>
    <source>
        <strain evidence="1 2">Marseille-Q4569</strain>
    </source>
</reference>
<proteinExistence type="predicted"/>
<gene>
    <name evidence="1" type="ORF">JDW22_04805</name>
</gene>
<dbReference type="RefSeq" id="WP_200522035.1">
    <property type="nucleotide sequence ID" value="NZ_JAEHNZ010000002.1"/>
</dbReference>
<evidence type="ECO:0008006" key="3">
    <source>
        <dbReference type="Google" id="ProtNLM"/>
    </source>
</evidence>
<name>A0ABS1BRN0_9NEIS</name>
<evidence type="ECO:0000313" key="1">
    <source>
        <dbReference type="EMBL" id="MBK0395918.1"/>
    </source>
</evidence>
<dbReference type="Proteomes" id="UP000614058">
    <property type="component" value="Unassembled WGS sequence"/>
</dbReference>
<keyword evidence="2" id="KW-1185">Reference proteome</keyword>